<reference evidence="2" key="1">
    <citation type="submission" date="2016-10" db="EMBL/GenBank/DDBJ databases">
        <authorList>
            <person name="Benchimol M."/>
            <person name="Almeida L.G."/>
            <person name="Vasconcelos A.T."/>
            <person name="Perreira-Neves A."/>
            <person name="Rosa I.A."/>
            <person name="Tasca T."/>
            <person name="Bogo M.R."/>
            <person name="de Souza W."/>
        </authorList>
    </citation>
    <scope>NUCLEOTIDE SEQUENCE [LARGE SCALE GENOMIC DNA]</scope>
    <source>
        <strain evidence="2">K</strain>
    </source>
</reference>
<feature type="region of interest" description="Disordered" evidence="1">
    <location>
        <begin position="56"/>
        <end position="84"/>
    </location>
</feature>
<dbReference type="InterPro" id="IPR051291">
    <property type="entry name" value="CIMAP"/>
</dbReference>
<feature type="compositionally biased region" description="Polar residues" evidence="1">
    <location>
        <begin position="74"/>
        <end position="84"/>
    </location>
</feature>
<dbReference type="Pfam" id="PF07004">
    <property type="entry name" value="SHIPPO-rpt"/>
    <property type="match status" value="2"/>
</dbReference>
<dbReference type="PANTHER" id="PTHR21580">
    <property type="entry name" value="SHIPPO-1-RELATED"/>
    <property type="match status" value="1"/>
</dbReference>
<evidence type="ECO:0000256" key="1">
    <source>
        <dbReference type="SAM" id="MobiDB-lite"/>
    </source>
</evidence>
<comment type="caution">
    <text evidence="2">The sequence shown here is derived from an EMBL/GenBank/DDBJ whole genome shotgun (WGS) entry which is preliminary data.</text>
</comment>
<dbReference type="Proteomes" id="UP000179807">
    <property type="component" value="Unassembled WGS sequence"/>
</dbReference>
<dbReference type="VEuPathDB" id="TrichDB:TRFO_22351"/>
<dbReference type="InterPro" id="IPR010736">
    <property type="entry name" value="SHIPPO-rpt"/>
</dbReference>
<dbReference type="AlphaFoldDB" id="A0A1J4KHX4"/>
<feature type="region of interest" description="Disordered" evidence="1">
    <location>
        <begin position="326"/>
        <end position="363"/>
    </location>
</feature>
<dbReference type="GeneID" id="94837215"/>
<evidence type="ECO:0000313" key="3">
    <source>
        <dbReference type="Proteomes" id="UP000179807"/>
    </source>
</evidence>
<feature type="compositionally biased region" description="Polar residues" evidence="1">
    <location>
        <begin position="326"/>
        <end position="343"/>
    </location>
</feature>
<dbReference type="OrthoDB" id="10580638at2759"/>
<organism evidence="2 3">
    <name type="scientific">Tritrichomonas foetus</name>
    <dbReference type="NCBI Taxonomy" id="1144522"/>
    <lineage>
        <taxon>Eukaryota</taxon>
        <taxon>Metamonada</taxon>
        <taxon>Parabasalia</taxon>
        <taxon>Tritrichomonadida</taxon>
        <taxon>Tritrichomonadidae</taxon>
        <taxon>Tritrichomonas</taxon>
    </lineage>
</organism>
<sequence length="411" mass="47001">MRNSEKLTKAIDYYERNFQNRSDSRPTTGMVGQRCLGFIPDSQGNLIRVIPEIKGEESIGPGSYNPEKPRSKSRGVSISPNSKRTNFIHNDKLKIGPQSYVTAPKPTKYKHQIRIHDNSKDRHVFLSGNLEHQNWIQKSASPQPRCRFPATKFAYDQNQQAKPSSVFISKQKREIFVSEPDTTEIKYIPYQRPNLQDAADNVFKQNLRRTFDDPSTPVPAPCAYTLPDTMGKGKAFDLSHSWDYVTYPEEYDVNRPGKKINTPGPGAYEIDIKRKISKKNSPAFANKIPRYKDFEYDDDNPSPASYNIVNIKSFNENEDKIPLSLRGTSDRPQTSWNRTSLDDTPSPCDYNPGRSISTMGNKNKGVKIKGNSKKAYIPKQEDHEFAFSTQHSSMIKRTYNAKYYHVNKNLI</sequence>
<dbReference type="RefSeq" id="XP_068362069.1">
    <property type="nucleotide sequence ID" value="XM_068502511.1"/>
</dbReference>
<dbReference type="EMBL" id="MLAK01000653">
    <property type="protein sequence ID" value="OHT08933.1"/>
    <property type="molecule type" value="Genomic_DNA"/>
</dbReference>
<name>A0A1J4KHX4_9EUKA</name>
<gene>
    <name evidence="2" type="ORF">TRFO_22351</name>
</gene>
<protein>
    <submittedName>
        <fullName evidence="2">Uncharacterized protein</fullName>
    </submittedName>
</protein>
<evidence type="ECO:0000313" key="2">
    <source>
        <dbReference type="EMBL" id="OHT08933.1"/>
    </source>
</evidence>
<proteinExistence type="predicted"/>
<keyword evidence="3" id="KW-1185">Reference proteome</keyword>
<accession>A0A1J4KHX4</accession>